<feature type="compositionally biased region" description="Low complexity" evidence="3">
    <location>
        <begin position="1"/>
        <end position="18"/>
    </location>
</feature>
<dbReference type="InterPro" id="IPR052016">
    <property type="entry name" value="Bact_Sigma-Reg"/>
</dbReference>
<dbReference type="Pfam" id="PF00072">
    <property type="entry name" value="Response_reg"/>
    <property type="match status" value="1"/>
</dbReference>
<dbReference type="AlphaFoldDB" id="A0A1I2GKH6"/>
<protein>
    <submittedName>
        <fullName evidence="5">Serine phosphatase RsbU, regulator of sigma subunit</fullName>
    </submittedName>
</protein>
<dbReference type="SMART" id="SM00448">
    <property type="entry name" value="REC"/>
    <property type="match status" value="1"/>
</dbReference>
<dbReference type="PANTHER" id="PTHR43156:SF2">
    <property type="entry name" value="STAGE II SPORULATION PROTEIN E"/>
    <property type="match status" value="1"/>
</dbReference>
<accession>A0A1I2GKH6</accession>
<feature type="domain" description="Response regulatory" evidence="4">
    <location>
        <begin position="43"/>
        <end position="160"/>
    </location>
</feature>
<dbReference type="STRING" id="380248.SAMN05216251_10994"/>
<feature type="compositionally biased region" description="Basic and acidic residues" evidence="3">
    <location>
        <begin position="19"/>
        <end position="28"/>
    </location>
</feature>
<proteinExistence type="predicted"/>
<gene>
    <name evidence="5" type="ORF">SAMN05216251_10994</name>
</gene>
<organism evidence="5 6">
    <name type="scientific">Actinacidiphila alni</name>
    <dbReference type="NCBI Taxonomy" id="380248"/>
    <lineage>
        <taxon>Bacteria</taxon>
        <taxon>Bacillati</taxon>
        <taxon>Actinomycetota</taxon>
        <taxon>Actinomycetes</taxon>
        <taxon>Kitasatosporales</taxon>
        <taxon>Streptomycetaceae</taxon>
        <taxon>Actinacidiphila</taxon>
    </lineage>
</organism>
<evidence type="ECO:0000256" key="2">
    <source>
        <dbReference type="PROSITE-ProRule" id="PRU00169"/>
    </source>
</evidence>
<dbReference type="Pfam" id="PF07228">
    <property type="entry name" value="SpoIIE"/>
    <property type="match status" value="1"/>
</dbReference>
<dbReference type="EMBL" id="FONG01000009">
    <property type="protein sequence ID" value="SFF17236.1"/>
    <property type="molecule type" value="Genomic_DNA"/>
</dbReference>
<reference evidence="5 6" key="1">
    <citation type="submission" date="2016-10" db="EMBL/GenBank/DDBJ databases">
        <authorList>
            <person name="de Groot N.N."/>
        </authorList>
    </citation>
    <scope>NUCLEOTIDE SEQUENCE [LARGE SCALE GENOMIC DNA]</scope>
    <source>
        <strain evidence="5 6">CGMCC 4.3510</strain>
    </source>
</reference>
<evidence type="ECO:0000256" key="3">
    <source>
        <dbReference type="SAM" id="MobiDB-lite"/>
    </source>
</evidence>
<sequence>MARSGPAGVPAGLPVGIPRARDGRDSRGSRAAASPLGQSGPETVLLVEDDDGDALLVEEYLALSGAPIEVVRARDLAEALAMLSHRAAPECVLLDLHLPDAFGVDAVSRLLKDAPRAAVVVLTGLSEEDAGLAAVASGAQEYLSKSALEPQSLSRAIRYAVQRKQIERANVALRESSMRAEENARLERGLLPTPLLRGDDWQVTARYRPGRDHALLGGDFYDVVQTADGTVHVVIGDVSGHGAAEAALGVCLRVAWRSFVLAGTRGAELPAMLEQMLVAERAGEHVFATLTSLEFPPDRGTVKIVRAGHPGLLLRRGTDVQWCEPPYGPALGLVPGSGVWPETAEPLDGASVVLFTDGLFEWKYGDGPDERLGEEGLLALARKHGALPADDFVDALIQAAETATAGRGGLEDDAAVVHAGWRPRT</sequence>
<evidence type="ECO:0000313" key="6">
    <source>
        <dbReference type="Proteomes" id="UP000199323"/>
    </source>
</evidence>
<name>A0A1I2GKH6_9ACTN</name>
<evidence type="ECO:0000256" key="1">
    <source>
        <dbReference type="ARBA" id="ARBA00022801"/>
    </source>
</evidence>
<dbReference type="InterPro" id="IPR011006">
    <property type="entry name" value="CheY-like_superfamily"/>
</dbReference>
<dbReference type="GO" id="GO:0000160">
    <property type="term" value="P:phosphorelay signal transduction system"/>
    <property type="evidence" value="ECO:0007669"/>
    <property type="project" value="InterPro"/>
</dbReference>
<keyword evidence="1" id="KW-0378">Hydrolase</keyword>
<dbReference type="Gene3D" id="3.40.50.2300">
    <property type="match status" value="1"/>
</dbReference>
<keyword evidence="2" id="KW-0597">Phosphoprotein</keyword>
<feature type="modified residue" description="4-aspartylphosphate" evidence="2">
    <location>
        <position position="95"/>
    </location>
</feature>
<dbReference type="Proteomes" id="UP000199323">
    <property type="component" value="Unassembled WGS sequence"/>
</dbReference>
<dbReference type="GO" id="GO:0016791">
    <property type="term" value="F:phosphatase activity"/>
    <property type="evidence" value="ECO:0007669"/>
    <property type="project" value="TreeGrafter"/>
</dbReference>
<dbReference type="PROSITE" id="PS50110">
    <property type="entry name" value="RESPONSE_REGULATORY"/>
    <property type="match status" value="1"/>
</dbReference>
<evidence type="ECO:0000313" key="5">
    <source>
        <dbReference type="EMBL" id="SFF17236.1"/>
    </source>
</evidence>
<dbReference type="SUPFAM" id="SSF52172">
    <property type="entry name" value="CheY-like"/>
    <property type="match status" value="1"/>
</dbReference>
<dbReference type="PANTHER" id="PTHR43156">
    <property type="entry name" value="STAGE II SPORULATION PROTEIN E-RELATED"/>
    <property type="match status" value="1"/>
</dbReference>
<feature type="region of interest" description="Disordered" evidence="3">
    <location>
        <begin position="1"/>
        <end position="43"/>
    </location>
</feature>
<dbReference type="InterPro" id="IPR036457">
    <property type="entry name" value="PPM-type-like_dom_sf"/>
</dbReference>
<dbReference type="CDD" id="cd00156">
    <property type="entry name" value="REC"/>
    <property type="match status" value="1"/>
</dbReference>
<keyword evidence="6" id="KW-1185">Reference proteome</keyword>
<dbReference type="InterPro" id="IPR001932">
    <property type="entry name" value="PPM-type_phosphatase-like_dom"/>
</dbReference>
<dbReference type="Gene3D" id="3.60.40.10">
    <property type="entry name" value="PPM-type phosphatase domain"/>
    <property type="match status" value="1"/>
</dbReference>
<dbReference type="InterPro" id="IPR001789">
    <property type="entry name" value="Sig_transdc_resp-reg_receiver"/>
</dbReference>
<evidence type="ECO:0000259" key="4">
    <source>
        <dbReference type="PROSITE" id="PS50110"/>
    </source>
</evidence>
<dbReference type="SMART" id="SM00331">
    <property type="entry name" value="PP2C_SIG"/>
    <property type="match status" value="1"/>
</dbReference>